<evidence type="ECO:0000256" key="2">
    <source>
        <dbReference type="ARBA" id="ARBA00022737"/>
    </source>
</evidence>
<keyword evidence="6" id="KW-1185">Reference proteome</keyword>
<evidence type="ECO:0000256" key="1">
    <source>
        <dbReference type="ARBA" id="ARBA00022614"/>
    </source>
</evidence>
<proteinExistence type="predicted"/>
<evidence type="ECO:0000259" key="4">
    <source>
        <dbReference type="Pfam" id="PF08263"/>
    </source>
</evidence>
<organism evidence="5 6">
    <name type="scientific">Escallonia herrerae</name>
    <dbReference type="NCBI Taxonomy" id="1293975"/>
    <lineage>
        <taxon>Eukaryota</taxon>
        <taxon>Viridiplantae</taxon>
        <taxon>Streptophyta</taxon>
        <taxon>Embryophyta</taxon>
        <taxon>Tracheophyta</taxon>
        <taxon>Spermatophyta</taxon>
        <taxon>Magnoliopsida</taxon>
        <taxon>eudicotyledons</taxon>
        <taxon>Gunneridae</taxon>
        <taxon>Pentapetalae</taxon>
        <taxon>asterids</taxon>
        <taxon>campanulids</taxon>
        <taxon>Escalloniales</taxon>
        <taxon>Escalloniaceae</taxon>
        <taxon>Escallonia</taxon>
    </lineage>
</organism>
<keyword evidence="1" id="KW-0433">Leucine-rich repeat</keyword>
<dbReference type="EMBL" id="JAVXUP010000276">
    <property type="protein sequence ID" value="KAK3032228.1"/>
    <property type="molecule type" value="Genomic_DNA"/>
</dbReference>
<keyword evidence="3" id="KW-0732">Signal</keyword>
<dbReference type="PANTHER" id="PTHR48065:SF75">
    <property type="entry name" value="LEUCINE-RICH REPEAT-CONTAINING N-TERMINAL PLANT-TYPE DOMAIN-CONTAINING PROTEIN"/>
    <property type="match status" value="1"/>
</dbReference>
<protein>
    <recommendedName>
        <fullName evidence="4">Leucine-rich repeat-containing N-terminal plant-type domain-containing protein</fullName>
    </recommendedName>
</protein>
<evidence type="ECO:0000313" key="6">
    <source>
        <dbReference type="Proteomes" id="UP001188597"/>
    </source>
</evidence>
<reference evidence="5" key="1">
    <citation type="submission" date="2022-12" db="EMBL/GenBank/DDBJ databases">
        <title>Draft genome assemblies for two species of Escallonia (Escalloniales).</title>
        <authorList>
            <person name="Chanderbali A."/>
            <person name="Dervinis C."/>
            <person name="Anghel I."/>
            <person name="Soltis D."/>
            <person name="Soltis P."/>
            <person name="Zapata F."/>
        </authorList>
    </citation>
    <scope>NUCLEOTIDE SEQUENCE</scope>
    <source>
        <strain evidence="5">UCBG64.0493</strain>
        <tissue evidence="5">Leaf</tissue>
    </source>
</reference>
<comment type="caution">
    <text evidence="5">The sequence shown here is derived from an EMBL/GenBank/DDBJ whole genome shotgun (WGS) entry which is preliminary data.</text>
</comment>
<evidence type="ECO:0000256" key="3">
    <source>
        <dbReference type="SAM" id="SignalP"/>
    </source>
</evidence>
<dbReference type="Pfam" id="PF08263">
    <property type="entry name" value="LRRNT_2"/>
    <property type="match status" value="1"/>
</dbReference>
<feature type="signal peptide" evidence="3">
    <location>
        <begin position="1"/>
        <end position="20"/>
    </location>
</feature>
<dbReference type="PANTHER" id="PTHR48065">
    <property type="entry name" value="OS10G0469600 PROTEIN"/>
    <property type="match status" value="1"/>
</dbReference>
<keyword evidence="2" id="KW-0677">Repeat</keyword>
<dbReference type="InterPro" id="IPR032675">
    <property type="entry name" value="LRR_dom_sf"/>
</dbReference>
<dbReference type="AlphaFoldDB" id="A0AA88WW92"/>
<evidence type="ECO:0000313" key="5">
    <source>
        <dbReference type="EMBL" id="KAK3032228.1"/>
    </source>
</evidence>
<feature type="chain" id="PRO_5041713971" description="Leucine-rich repeat-containing N-terminal plant-type domain-containing protein" evidence="3">
    <location>
        <begin position="21"/>
        <end position="154"/>
    </location>
</feature>
<sequence>MFLRLPSWVILALAMSRCHGCLEAERLALLHIKASINHHNGNYLPKWEDNNSADCCDWPGVECHKATRSVIALDLVYKRKYDLGDWCLNASLFHPFKSLTNLDLSLNQLVICTDDEVVENQLSKLRNLEVLDLSDNNFDSRVLLSINAWHLLEF</sequence>
<feature type="domain" description="Leucine-rich repeat-containing N-terminal plant-type" evidence="4">
    <location>
        <begin position="23"/>
        <end position="63"/>
    </location>
</feature>
<name>A0AA88WW92_9ASTE</name>
<gene>
    <name evidence="5" type="ORF">RJ639_035521</name>
</gene>
<dbReference type="SUPFAM" id="SSF52058">
    <property type="entry name" value="L domain-like"/>
    <property type="match status" value="1"/>
</dbReference>
<dbReference type="Gene3D" id="3.80.10.10">
    <property type="entry name" value="Ribonuclease Inhibitor"/>
    <property type="match status" value="1"/>
</dbReference>
<accession>A0AA88WW92</accession>
<dbReference type="InterPro" id="IPR013210">
    <property type="entry name" value="LRR_N_plant-typ"/>
</dbReference>
<dbReference type="Proteomes" id="UP001188597">
    <property type="component" value="Unassembled WGS sequence"/>
</dbReference>